<protein>
    <submittedName>
        <fullName evidence="2">Dihydrofolate reductase family protein</fullName>
    </submittedName>
</protein>
<evidence type="ECO:0000259" key="1">
    <source>
        <dbReference type="Pfam" id="PF01872"/>
    </source>
</evidence>
<name>A0AAU4K620_9NOCA</name>
<dbReference type="KEGG" id="whr:OG579_07095"/>
<organism evidence="2 3">
    <name type="scientific">Williamsia herbipolensis</name>
    <dbReference type="NCBI Taxonomy" id="1603258"/>
    <lineage>
        <taxon>Bacteria</taxon>
        <taxon>Bacillati</taxon>
        <taxon>Actinomycetota</taxon>
        <taxon>Actinomycetes</taxon>
        <taxon>Mycobacteriales</taxon>
        <taxon>Nocardiaceae</taxon>
        <taxon>Williamsia</taxon>
    </lineage>
</organism>
<feature type="domain" description="Bacterial bifunctional deaminase-reductase C-terminal" evidence="1">
    <location>
        <begin position="5"/>
        <end position="148"/>
    </location>
</feature>
<dbReference type="PANTHER" id="PTHR38011">
    <property type="entry name" value="DIHYDROFOLATE REDUCTASE FAMILY PROTEIN (AFU_ORTHOLOGUE AFUA_8G06820)"/>
    <property type="match status" value="1"/>
</dbReference>
<dbReference type="EMBL" id="CP108021">
    <property type="protein sequence ID" value="WUM21540.1"/>
    <property type="molecule type" value="Genomic_DNA"/>
</dbReference>
<dbReference type="GO" id="GO:0009231">
    <property type="term" value="P:riboflavin biosynthetic process"/>
    <property type="evidence" value="ECO:0007669"/>
    <property type="project" value="InterPro"/>
</dbReference>
<dbReference type="AlphaFoldDB" id="A0AAU4K620"/>
<dbReference type="PANTHER" id="PTHR38011:SF11">
    <property type="entry name" value="2,5-DIAMINO-6-RIBOSYLAMINO-4(3H)-PYRIMIDINONE 5'-PHOSPHATE REDUCTASE"/>
    <property type="match status" value="1"/>
</dbReference>
<keyword evidence="3" id="KW-1185">Reference proteome</keyword>
<dbReference type="GO" id="GO:0008703">
    <property type="term" value="F:5-amino-6-(5-phosphoribosylamino)uracil reductase activity"/>
    <property type="evidence" value="ECO:0007669"/>
    <property type="project" value="InterPro"/>
</dbReference>
<evidence type="ECO:0000313" key="3">
    <source>
        <dbReference type="Proteomes" id="UP001432128"/>
    </source>
</evidence>
<dbReference type="InterPro" id="IPR024072">
    <property type="entry name" value="DHFR-like_dom_sf"/>
</dbReference>
<reference evidence="2 3" key="1">
    <citation type="submission" date="2022-10" db="EMBL/GenBank/DDBJ databases">
        <title>The complete genomes of actinobacterial strains from the NBC collection.</title>
        <authorList>
            <person name="Joergensen T.S."/>
            <person name="Alvarez Arevalo M."/>
            <person name="Sterndorff E.B."/>
            <person name="Faurdal D."/>
            <person name="Vuksanovic O."/>
            <person name="Mourched A.-S."/>
            <person name="Charusanti P."/>
            <person name="Shaw S."/>
            <person name="Blin K."/>
            <person name="Weber T."/>
        </authorList>
    </citation>
    <scope>NUCLEOTIDE SEQUENCE [LARGE SCALE GENOMIC DNA]</scope>
    <source>
        <strain evidence="2 3">NBC_00319</strain>
    </source>
</reference>
<dbReference type="InterPro" id="IPR002734">
    <property type="entry name" value="RibDG_C"/>
</dbReference>
<dbReference type="Proteomes" id="UP001432128">
    <property type="component" value="Chromosome"/>
</dbReference>
<accession>A0AAU4K620</accession>
<evidence type="ECO:0000313" key="2">
    <source>
        <dbReference type="EMBL" id="WUM21540.1"/>
    </source>
</evidence>
<dbReference type="RefSeq" id="WP_328858575.1">
    <property type="nucleotide sequence ID" value="NZ_CP108021.1"/>
</dbReference>
<dbReference type="Pfam" id="PF01872">
    <property type="entry name" value="RibD_C"/>
    <property type="match status" value="1"/>
</dbReference>
<dbReference type="Gene3D" id="3.40.430.10">
    <property type="entry name" value="Dihydrofolate Reductase, subunit A"/>
    <property type="match status" value="1"/>
</dbReference>
<dbReference type="SUPFAM" id="SSF53597">
    <property type="entry name" value="Dihydrofolate reductase-like"/>
    <property type="match status" value="1"/>
</dbReference>
<gene>
    <name evidence="2" type="ORF">OG579_07095</name>
</gene>
<proteinExistence type="predicted"/>
<dbReference type="InterPro" id="IPR050765">
    <property type="entry name" value="Riboflavin_Biosynth_HTPR"/>
</dbReference>
<sequence>MSTIYYTASSLDGFIVDDDVSLDWLTSRDIDTDGFGGYTPFIAGIGAIVMGATTYEWVVEHEDGAWPYEMPAWVVTHRPEIVRRDHDGVQAFSGAVTDLHPRLLEAAGENNVWVVGGGDLAAQYVAAGLIDEMWVHFAPCTLGSGRPVLPVRSEWTLADTGRNRDFVGARWLRATD</sequence>